<dbReference type="InterPro" id="IPR044068">
    <property type="entry name" value="CB"/>
</dbReference>
<proteinExistence type="predicted"/>
<comment type="caution">
    <text evidence="4">The sequence shown here is derived from an EMBL/GenBank/DDBJ whole genome shotgun (WGS) entry which is preliminary data.</text>
</comment>
<protein>
    <submittedName>
        <fullName evidence="4">Integrase-recombinase</fullName>
    </submittedName>
</protein>
<sequence>MILMMGGIKMAFPYKNQFNLYCKNEKKLSTNTIDLANKSVNTFWNYYATGSDDPDINIVNETDIRNFLDSLETELKFKKNTINKYLSHLKMYFTYLYSHQFIDNYPILTISGRNFSRKQTYKINWMDKLPQIAQIDNIHPETIKFMTAISLGYKPTEVLSLRLNTLLNGLKDEGLKQYLKNHTEFHGSDNPYIISKKDGGHYASDFHIVQNIQPDKKLLGMPLTLQALRLSYVYSILSDSKKTDEELEKILRVNKRSLVYYRKNFLLYVNAEEFTL</sequence>
<organism evidence="4 5">
    <name type="scientific">Lactobacillus intestinalis DSM 6629</name>
    <dbReference type="NCBI Taxonomy" id="1423761"/>
    <lineage>
        <taxon>Bacteria</taxon>
        <taxon>Bacillati</taxon>
        <taxon>Bacillota</taxon>
        <taxon>Bacilli</taxon>
        <taxon>Lactobacillales</taxon>
        <taxon>Lactobacillaceae</taxon>
        <taxon>Lactobacillus</taxon>
    </lineage>
</organism>
<dbReference type="Gene3D" id="1.10.150.130">
    <property type="match status" value="1"/>
</dbReference>
<dbReference type="EMBL" id="AZGN01000044">
    <property type="protein sequence ID" value="KRM32753.1"/>
    <property type="molecule type" value="Genomic_DNA"/>
</dbReference>
<dbReference type="Proteomes" id="UP000051735">
    <property type="component" value="Unassembled WGS sequence"/>
</dbReference>
<accession>A0ABR5PRS8</accession>
<dbReference type="InterPro" id="IPR011010">
    <property type="entry name" value="DNA_brk_join_enz"/>
</dbReference>
<evidence type="ECO:0000259" key="3">
    <source>
        <dbReference type="PROSITE" id="PS51900"/>
    </source>
</evidence>
<dbReference type="PROSITE" id="PS51900">
    <property type="entry name" value="CB"/>
    <property type="match status" value="1"/>
</dbReference>
<keyword evidence="5" id="KW-1185">Reference proteome</keyword>
<evidence type="ECO:0000256" key="2">
    <source>
        <dbReference type="PROSITE-ProRule" id="PRU01248"/>
    </source>
</evidence>
<keyword evidence="1 2" id="KW-0238">DNA-binding</keyword>
<evidence type="ECO:0000313" key="4">
    <source>
        <dbReference type="EMBL" id="KRM32753.1"/>
    </source>
</evidence>
<name>A0ABR5PRS8_9LACO</name>
<feature type="domain" description="Core-binding (CB)" evidence="3">
    <location>
        <begin position="9"/>
        <end position="97"/>
    </location>
</feature>
<dbReference type="InterPro" id="IPR010998">
    <property type="entry name" value="Integrase_recombinase_N"/>
</dbReference>
<evidence type="ECO:0000256" key="1">
    <source>
        <dbReference type="ARBA" id="ARBA00023125"/>
    </source>
</evidence>
<gene>
    <name evidence="4" type="ORF">FC44_GL001555</name>
</gene>
<dbReference type="SUPFAM" id="SSF56349">
    <property type="entry name" value="DNA breaking-rejoining enzymes"/>
    <property type="match status" value="1"/>
</dbReference>
<reference evidence="4 5" key="1">
    <citation type="journal article" date="2015" name="Genome Announc.">
        <title>Expanding the biotechnology potential of lactobacilli through comparative genomics of 213 strains and associated genera.</title>
        <authorList>
            <person name="Sun Z."/>
            <person name="Harris H.M."/>
            <person name="McCann A."/>
            <person name="Guo C."/>
            <person name="Argimon S."/>
            <person name="Zhang W."/>
            <person name="Yang X."/>
            <person name="Jeffery I.B."/>
            <person name="Cooney J.C."/>
            <person name="Kagawa T.F."/>
            <person name="Liu W."/>
            <person name="Song Y."/>
            <person name="Salvetti E."/>
            <person name="Wrobel A."/>
            <person name="Rasinkangas P."/>
            <person name="Parkhill J."/>
            <person name="Rea M.C."/>
            <person name="O'Sullivan O."/>
            <person name="Ritari J."/>
            <person name="Douillard F.P."/>
            <person name="Paul Ross R."/>
            <person name="Yang R."/>
            <person name="Briner A.E."/>
            <person name="Felis G.E."/>
            <person name="de Vos W.M."/>
            <person name="Barrangou R."/>
            <person name="Klaenhammer T.R."/>
            <person name="Caufield P.W."/>
            <person name="Cui Y."/>
            <person name="Zhang H."/>
            <person name="O'Toole P.W."/>
        </authorList>
    </citation>
    <scope>NUCLEOTIDE SEQUENCE [LARGE SCALE GENOMIC DNA]</scope>
    <source>
        <strain evidence="4 5">DSM 6629</strain>
    </source>
</reference>
<evidence type="ECO:0000313" key="5">
    <source>
        <dbReference type="Proteomes" id="UP000051735"/>
    </source>
</evidence>
<dbReference type="Pfam" id="PF02899">
    <property type="entry name" value="Phage_int_SAM_1"/>
    <property type="match status" value="1"/>
</dbReference>
<dbReference type="InterPro" id="IPR004107">
    <property type="entry name" value="Integrase_SAM-like_N"/>
</dbReference>